<dbReference type="InterPro" id="IPR003961">
    <property type="entry name" value="FN3_dom"/>
</dbReference>
<dbReference type="SMART" id="SM00060">
    <property type="entry name" value="FN3"/>
    <property type="match status" value="2"/>
</dbReference>
<keyword evidence="2" id="KW-0732">Signal</keyword>
<organism evidence="5 6">
    <name type="scientific">Flavobacterium jejuense</name>
    <dbReference type="NCBI Taxonomy" id="1544455"/>
    <lineage>
        <taxon>Bacteria</taxon>
        <taxon>Pseudomonadati</taxon>
        <taxon>Bacteroidota</taxon>
        <taxon>Flavobacteriia</taxon>
        <taxon>Flavobacteriales</taxon>
        <taxon>Flavobacteriaceae</taxon>
        <taxon>Flavobacterium</taxon>
    </lineage>
</organism>
<sequence length="1188" mass="132448">MNTLKFKILLSAVCFILTSSLFAQLYEDFEGSSFPPAGWAVFDNGIGLTQSWKSISNQGYLGSKAAYIQKEGGGIAEDWLVTPLININVDKAIAFYTKLTQHGIYGSEFSIRISTGSQTSVSDFSTLQTWNEPQLMNGGSQTSYIQKAIDLTNYTGQSVYIAFVMKNNNGNSWLIDNISFVDSCSAPSQLNYLNVSSTSAFLNWNNNGIATQWEVELLPVNATTNGVGNNTNSNPYYVSGLIPYEEYKFYVRSICPDGIVKSAWIGPKTFKALPPCPKPNLSSFQISNYNGNSASLSWNANDPSSQVSSWEVVVQPNNLGVPNNNTGTIVTQTNFQITNLSPNIIYEVYIRPICNDQTSSWVGTTIVNNNTGGCTGEFNSAVYVSNLFKNLLNHLRQKVNNNEPIVDYTCPELTLLSQYIIDPNPKIYNFNATDFSFSFHPTIPGNTPDVTINNWQTSDDPIINSITIDKNFVNATSYTYLLNQIKLSNNNLISNARVKHINFCTRCVVGEIEPNSDLCINESINFSFNTIETGLDYNWTFYDLDGTTVLFTSNVANPTINYIVEGSYKVKLTVEKSDNKKCTGEYLSTYYINDCENIQSCTVTNPNSKVVKNLVIALVNKLASLPSGTVTSGFTCQELTDLAPYITDTNPAIYNFSYINDIIRFSFANHGISLDVSLIIPQSELPIQDIVLSNYYSFENEFYPDVKGISGQFYNGDETFIRHIDFCPSDTINCERHIAIVVDESGSIDEKEARKIRTQLKSFVTKQLEDNTHGTNVRISLIGLSDSDTDTRTNTTIPNNGNNVILNEIITANNLGLYLNWINGYRTNRVSPNSDYWNSGLNKALEINPDFVILITDGCQTAIPKANQASLFNTMKKFNNNYGAGTTPDGKPHLFVVGIEDGFYVDNDASSSARKSILTKEEDPNLNPELSRTSSTTARVSSFLRTSLKYLMAYGNTDFPSNDKYSFLADYYGANDFNFFYDEPNYLSNGLIAKSVSIVNGETDLYIPVGMSCGPYKPLEGCNDCLNFKPESGKKYIISAWVKEEINKQVVSYTNPTIQIKYLDNSDPKIEIGTEDCIPSGDIIDGWQRIFKQITIPENTAYIQIALTNNSTSIPVYFDDVRIHPMDGSMKSFVYDPETFRLMAELDENNYSTFYEYDKEGGLVRVKKETSRGVKTIQETRSGNVIKQ</sequence>
<evidence type="ECO:0000256" key="1">
    <source>
        <dbReference type="ARBA" id="ARBA00004239"/>
    </source>
</evidence>
<dbReference type="InterPro" id="IPR035986">
    <property type="entry name" value="PKD_dom_sf"/>
</dbReference>
<evidence type="ECO:0000256" key="2">
    <source>
        <dbReference type="SAM" id="SignalP"/>
    </source>
</evidence>
<dbReference type="InterPro" id="IPR036465">
    <property type="entry name" value="vWFA_dom_sf"/>
</dbReference>
<name>A0ABX0IWA6_9FLAO</name>
<comment type="subcellular location">
    <subcellularLocation>
        <location evidence="1">Secreted</location>
        <location evidence="1">Extracellular space</location>
    </subcellularLocation>
</comment>
<dbReference type="SUPFAM" id="SSF49299">
    <property type="entry name" value="PKD domain"/>
    <property type="match status" value="1"/>
</dbReference>
<dbReference type="Pfam" id="PF00041">
    <property type="entry name" value="fn3"/>
    <property type="match status" value="2"/>
</dbReference>
<evidence type="ECO:0000313" key="5">
    <source>
        <dbReference type="EMBL" id="NHN27983.1"/>
    </source>
</evidence>
<dbReference type="RefSeq" id="WP_140964488.1">
    <property type="nucleotide sequence ID" value="NZ_VEVQ02000020.1"/>
</dbReference>
<reference evidence="6" key="1">
    <citation type="submission" date="2019-05" db="EMBL/GenBank/DDBJ databases">
        <title>Flavobacterium profundi sp. nov., isolated from a deep-sea seamount.</title>
        <authorList>
            <person name="Zhang D.-C."/>
        </authorList>
    </citation>
    <scope>NUCLEOTIDE SEQUENCE [LARGE SCALE GENOMIC DNA]</scope>
    <source>
        <strain evidence="6">EC11</strain>
    </source>
</reference>
<dbReference type="Gene3D" id="3.40.50.410">
    <property type="entry name" value="von Willebrand factor, type A domain"/>
    <property type="match status" value="1"/>
</dbReference>
<feature type="domain" description="Fibronectin type-III" evidence="4">
    <location>
        <begin position="280"/>
        <end position="374"/>
    </location>
</feature>
<evidence type="ECO:0000313" key="6">
    <source>
        <dbReference type="Proteomes" id="UP000817854"/>
    </source>
</evidence>
<dbReference type="SUPFAM" id="SSF49265">
    <property type="entry name" value="Fibronectin type III"/>
    <property type="match status" value="1"/>
</dbReference>
<keyword evidence="6" id="KW-1185">Reference proteome</keyword>
<dbReference type="NCBIfam" id="NF038128">
    <property type="entry name" value="choice_anch_J"/>
    <property type="match status" value="1"/>
</dbReference>
<dbReference type="InterPro" id="IPR002035">
    <property type="entry name" value="VWF_A"/>
</dbReference>
<dbReference type="InterPro" id="IPR036116">
    <property type="entry name" value="FN3_sf"/>
</dbReference>
<feature type="domain" description="Fibronectin type-III" evidence="4">
    <location>
        <begin position="186"/>
        <end position="275"/>
    </location>
</feature>
<dbReference type="Proteomes" id="UP000817854">
    <property type="component" value="Unassembled WGS sequence"/>
</dbReference>
<feature type="domain" description="VWFA" evidence="3">
    <location>
        <begin position="737"/>
        <end position="948"/>
    </location>
</feature>
<gene>
    <name evidence="5" type="ORF">FIA58_020075</name>
</gene>
<protein>
    <recommendedName>
        <fullName evidence="7">PKD domain-containing protein</fullName>
    </recommendedName>
</protein>
<comment type="caution">
    <text evidence="5">The sequence shown here is derived from an EMBL/GenBank/DDBJ whole genome shotgun (WGS) entry which is preliminary data.</text>
</comment>
<dbReference type="EMBL" id="VEVQ02000020">
    <property type="protein sequence ID" value="NHN27983.1"/>
    <property type="molecule type" value="Genomic_DNA"/>
</dbReference>
<accession>A0ABX0IWA6</accession>
<feature type="chain" id="PRO_5045263707" description="PKD domain-containing protein" evidence="2">
    <location>
        <begin position="24"/>
        <end position="1188"/>
    </location>
</feature>
<evidence type="ECO:0000259" key="4">
    <source>
        <dbReference type="PROSITE" id="PS50853"/>
    </source>
</evidence>
<dbReference type="CDD" id="cd00063">
    <property type="entry name" value="FN3"/>
    <property type="match status" value="2"/>
</dbReference>
<feature type="signal peptide" evidence="2">
    <location>
        <begin position="1"/>
        <end position="23"/>
    </location>
</feature>
<reference evidence="5 6" key="2">
    <citation type="submission" date="2019-05" db="EMBL/GenBank/DDBJ databases">
        <authorList>
            <person name="Lianzixin W."/>
        </authorList>
    </citation>
    <scope>NUCLEOTIDE SEQUENCE [LARGE SCALE GENOMIC DNA]</scope>
    <source>
        <strain evidence="5 6">EC11</strain>
    </source>
</reference>
<proteinExistence type="predicted"/>
<dbReference type="SUPFAM" id="SSF53300">
    <property type="entry name" value="vWA-like"/>
    <property type="match status" value="1"/>
</dbReference>
<reference evidence="5 6" key="3">
    <citation type="submission" date="2020-02" db="EMBL/GenBank/DDBJ databases">
        <title>Flavobacterium profundi sp. nov., isolated from a deep-sea seamount.</title>
        <authorList>
            <person name="Zhang D.-C."/>
        </authorList>
    </citation>
    <scope>NUCLEOTIDE SEQUENCE [LARGE SCALE GENOMIC DNA]</scope>
    <source>
        <strain evidence="5 6">EC11</strain>
    </source>
</reference>
<dbReference type="Gene3D" id="2.60.40.10">
    <property type="entry name" value="Immunoglobulins"/>
    <property type="match status" value="3"/>
</dbReference>
<evidence type="ECO:0000259" key="3">
    <source>
        <dbReference type="PROSITE" id="PS50234"/>
    </source>
</evidence>
<dbReference type="InterPro" id="IPR013783">
    <property type="entry name" value="Ig-like_fold"/>
</dbReference>
<evidence type="ECO:0008006" key="7">
    <source>
        <dbReference type="Google" id="ProtNLM"/>
    </source>
</evidence>
<dbReference type="Gene3D" id="2.60.120.260">
    <property type="entry name" value="Galactose-binding domain-like"/>
    <property type="match status" value="1"/>
</dbReference>
<dbReference type="PROSITE" id="PS50853">
    <property type="entry name" value="FN3"/>
    <property type="match status" value="2"/>
</dbReference>
<dbReference type="PROSITE" id="PS50234">
    <property type="entry name" value="VWFA"/>
    <property type="match status" value="1"/>
</dbReference>
<dbReference type="Gene3D" id="2.60.120.200">
    <property type="match status" value="1"/>
</dbReference>